<evidence type="ECO:0000256" key="1">
    <source>
        <dbReference type="ARBA" id="ARBA00004141"/>
    </source>
</evidence>
<dbReference type="PANTHER" id="PTHR12372:SF7">
    <property type="entry name" value="PROTEIN PECANEX"/>
    <property type="match status" value="1"/>
</dbReference>
<dbReference type="Pfam" id="PF05041">
    <property type="entry name" value="Pecanex_C"/>
    <property type="match status" value="1"/>
</dbReference>
<keyword evidence="10" id="KW-1185">Reference proteome</keyword>
<feature type="region of interest" description="Disordered" evidence="7">
    <location>
        <begin position="144"/>
        <end position="186"/>
    </location>
</feature>
<dbReference type="GO" id="GO:0016020">
    <property type="term" value="C:membrane"/>
    <property type="evidence" value="ECO:0007669"/>
    <property type="project" value="UniProtKB-SubCell"/>
</dbReference>
<dbReference type="Proteomes" id="UP000230423">
    <property type="component" value="Unassembled WGS sequence"/>
</dbReference>
<comment type="subcellular location">
    <subcellularLocation>
        <location evidence="1 6">Membrane</location>
        <topology evidence="1 6">Multi-pass membrane protein</topology>
    </subcellularLocation>
</comment>
<evidence type="ECO:0000256" key="7">
    <source>
        <dbReference type="SAM" id="MobiDB-lite"/>
    </source>
</evidence>
<dbReference type="InterPro" id="IPR039797">
    <property type="entry name" value="Pecanex"/>
</dbReference>
<gene>
    <name evidence="9" type="ORF">TELCIR_07108</name>
</gene>
<comment type="similarity">
    <text evidence="2 6">Belongs to the pecanex family.</text>
</comment>
<dbReference type="GO" id="GO:0005783">
    <property type="term" value="C:endoplasmic reticulum"/>
    <property type="evidence" value="ECO:0007669"/>
    <property type="project" value="TreeGrafter"/>
</dbReference>
<feature type="domain" description="Pecanex C-terminal" evidence="8">
    <location>
        <begin position="3"/>
        <end position="77"/>
    </location>
</feature>
<evidence type="ECO:0000256" key="4">
    <source>
        <dbReference type="ARBA" id="ARBA00022989"/>
    </source>
</evidence>
<evidence type="ECO:0000259" key="8">
    <source>
        <dbReference type="Pfam" id="PF05041"/>
    </source>
</evidence>
<name>A0A2G9ULI2_TELCI</name>
<dbReference type="InterPro" id="IPR007735">
    <property type="entry name" value="Pecanex_C"/>
</dbReference>
<feature type="compositionally biased region" description="Basic and acidic residues" evidence="7">
    <location>
        <begin position="168"/>
        <end position="177"/>
    </location>
</feature>
<evidence type="ECO:0000256" key="5">
    <source>
        <dbReference type="ARBA" id="ARBA00023136"/>
    </source>
</evidence>
<keyword evidence="3" id="KW-0812">Transmembrane</keyword>
<dbReference type="AlphaFoldDB" id="A0A2G9ULI2"/>
<sequence>MPQDHFAAPDDFDDPESLYDLIADHQTKLFISHEHDPAWRRAIIANTPSLLALRHMYDEGQDDYKIIMLNRMHLNMRNMINSSADQPVGYPIYVSPLTTSFAETHSQMPSIVGPPVTLEVENSIVHMTPDGSARVTLARRVAGSGDTPPGMSKYSSTDSVPQGVAKRITSDRRGDEKESVEEEEELEEAKDVGLWVRIDDPEQVFRYLNEPLKSTGEPLVVWPSEEIRQISGRNSWYCQPMEGLMGRVMFTWLPNHPNRKLRSHIGDAIHLVAVPEMTCALVPVSGKGCSVLQADRIAELQNGEHRKVILVFFSEIEIKRRWPTDMKLRAVALLYG</sequence>
<dbReference type="PANTHER" id="PTHR12372">
    <property type="entry name" value="PECANEX"/>
    <property type="match status" value="1"/>
</dbReference>
<evidence type="ECO:0000313" key="10">
    <source>
        <dbReference type="Proteomes" id="UP000230423"/>
    </source>
</evidence>
<accession>A0A2G9ULI2</accession>
<dbReference type="OrthoDB" id="10037631at2759"/>
<organism evidence="9 10">
    <name type="scientific">Teladorsagia circumcincta</name>
    <name type="common">Brown stomach worm</name>
    <name type="synonym">Ostertagia circumcincta</name>
    <dbReference type="NCBI Taxonomy" id="45464"/>
    <lineage>
        <taxon>Eukaryota</taxon>
        <taxon>Metazoa</taxon>
        <taxon>Ecdysozoa</taxon>
        <taxon>Nematoda</taxon>
        <taxon>Chromadorea</taxon>
        <taxon>Rhabditida</taxon>
        <taxon>Rhabditina</taxon>
        <taxon>Rhabditomorpha</taxon>
        <taxon>Strongyloidea</taxon>
        <taxon>Trichostrongylidae</taxon>
        <taxon>Teladorsagia</taxon>
    </lineage>
</organism>
<proteinExistence type="inferred from homology"/>
<evidence type="ECO:0000313" key="9">
    <source>
        <dbReference type="EMBL" id="PIO71006.1"/>
    </source>
</evidence>
<keyword evidence="5" id="KW-0472">Membrane</keyword>
<evidence type="ECO:0000256" key="6">
    <source>
        <dbReference type="RuleBase" id="RU367089"/>
    </source>
</evidence>
<protein>
    <recommendedName>
        <fullName evidence="6">Pecanex-like protein</fullName>
    </recommendedName>
</protein>
<dbReference type="GO" id="GO:0007029">
    <property type="term" value="P:endoplasmic reticulum organization"/>
    <property type="evidence" value="ECO:0007669"/>
    <property type="project" value="TreeGrafter"/>
</dbReference>
<reference evidence="9 10" key="1">
    <citation type="submission" date="2015-09" db="EMBL/GenBank/DDBJ databases">
        <title>Draft genome of the parasitic nematode Teladorsagia circumcincta isolate WARC Sus (inbred).</title>
        <authorList>
            <person name="Mitreva M."/>
        </authorList>
    </citation>
    <scope>NUCLEOTIDE SEQUENCE [LARGE SCALE GENOMIC DNA]</scope>
    <source>
        <strain evidence="9 10">S</strain>
    </source>
</reference>
<evidence type="ECO:0000256" key="2">
    <source>
        <dbReference type="ARBA" id="ARBA00010170"/>
    </source>
</evidence>
<keyword evidence="4" id="KW-1133">Transmembrane helix</keyword>
<dbReference type="EMBL" id="KZ346090">
    <property type="protein sequence ID" value="PIO71006.1"/>
    <property type="molecule type" value="Genomic_DNA"/>
</dbReference>
<evidence type="ECO:0000256" key="3">
    <source>
        <dbReference type="ARBA" id="ARBA00022692"/>
    </source>
</evidence>